<dbReference type="OrthoDB" id="1980722at2759"/>
<dbReference type="InParanoid" id="A0A2G5CTA8"/>
<dbReference type="InterPro" id="IPR012340">
    <property type="entry name" value="NA-bd_OB-fold"/>
</dbReference>
<name>A0A2G5CTA8_AQUCA</name>
<evidence type="ECO:0000313" key="2">
    <source>
        <dbReference type="Proteomes" id="UP000230069"/>
    </source>
</evidence>
<organism evidence="1 2">
    <name type="scientific">Aquilegia coerulea</name>
    <name type="common">Rocky mountain columbine</name>
    <dbReference type="NCBI Taxonomy" id="218851"/>
    <lineage>
        <taxon>Eukaryota</taxon>
        <taxon>Viridiplantae</taxon>
        <taxon>Streptophyta</taxon>
        <taxon>Embryophyta</taxon>
        <taxon>Tracheophyta</taxon>
        <taxon>Spermatophyta</taxon>
        <taxon>Magnoliopsida</taxon>
        <taxon>Ranunculales</taxon>
        <taxon>Ranunculaceae</taxon>
        <taxon>Thalictroideae</taxon>
        <taxon>Aquilegia</taxon>
    </lineage>
</organism>
<proteinExistence type="predicted"/>
<dbReference type="SUPFAM" id="SSF50249">
    <property type="entry name" value="Nucleic acid-binding proteins"/>
    <property type="match status" value="1"/>
</dbReference>
<reference evidence="1 2" key="1">
    <citation type="submission" date="2017-09" db="EMBL/GenBank/DDBJ databases">
        <title>WGS assembly of Aquilegia coerulea Goldsmith.</title>
        <authorList>
            <person name="Hodges S."/>
            <person name="Kramer E."/>
            <person name="Nordborg M."/>
            <person name="Tomkins J."/>
            <person name="Borevitz J."/>
            <person name="Derieg N."/>
            <person name="Yan J."/>
            <person name="Mihaltcheva S."/>
            <person name="Hayes R.D."/>
            <person name="Rokhsar D."/>
        </authorList>
    </citation>
    <scope>NUCLEOTIDE SEQUENCE [LARGE SCALE GENOMIC DNA]</scope>
    <source>
        <strain evidence="2">cv. Goldsmith</strain>
    </source>
</reference>
<dbReference type="AlphaFoldDB" id="A0A2G5CTA8"/>
<dbReference type="Proteomes" id="UP000230069">
    <property type="component" value="Unassembled WGS sequence"/>
</dbReference>
<gene>
    <name evidence="1" type="ORF">AQUCO_03700031v1</name>
</gene>
<evidence type="ECO:0008006" key="3">
    <source>
        <dbReference type="Google" id="ProtNLM"/>
    </source>
</evidence>
<accession>A0A2G5CTA8</accession>
<dbReference type="EMBL" id="KZ305054">
    <property type="protein sequence ID" value="PIA34479.1"/>
    <property type="molecule type" value="Genomic_DNA"/>
</dbReference>
<protein>
    <recommendedName>
        <fullName evidence="3">Replication factor A C-terminal domain-containing protein</fullName>
    </recommendedName>
</protein>
<evidence type="ECO:0000313" key="1">
    <source>
        <dbReference type="EMBL" id="PIA34479.1"/>
    </source>
</evidence>
<dbReference type="Gene3D" id="2.40.50.140">
    <property type="entry name" value="Nucleic acid-binding proteins"/>
    <property type="match status" value="1"/>
</dbReference>
<sequence>MRSQTKSTPKRSFQQLAITPISEIPTRTIEATKPFNIICQGTITAAHKNKGFYYDACTTCTRGVSKKGGTYWCYKCK</sequence>
<keyword evidence="2" id="KW-1185">Reference proteome</keyword>